<organism evidence="2 3">
    <name type="scientific">Kribbella yunnanensis</name>
    <dbReference type="NCBI Taxonomy" id="190194"/>
    <lineage>
        <taxon>Bacteria</taxon>
        <taxon>Bacillati</taxon>
        <taxon>Actinomycetota</taxon>
        <taxon>Actinomycetes</taxon>
        <taxon>Propionibacteriales</taxon>
        <taxon>Kribbellaceae</taxon>
        <taxon>Kribbella</taxon>
    </lineage>
</organism>
<gene>
    <name evidence="2" type="ORF">GCM10009745_34490</name>
</gene>
<proteinExistence type="predicted"/>
<protein>
    <recommendedName>
        <fullName evidence="1">PLD phosphodiesterase domain-containing protein</fullName>
    </recommendedName>
</protein>
<sequence>MTYLLPDLPTSGGCTVTPLIDGAEHSATIREALESVGPGGFVYLTGWWLGLGRGGFELLPNGDARLTDAPPYCVDPWPNGEPFVDPANEESALVKLLAARITAGAEVRALGWVSASAVRHPRVTKLSGAAHVTAINTLTLRSLRELRAVGAEALPSTIGHLAGSSHSKLVLISDGQNAVGFTGGLDLELSRWSRPEHEGRQIWHDVVARVEGPAVQGFYDHFRTLWEASRSGRPQNLPLDNDRFVSIPSGTTSLPPRAVPVRAPDGTQSVQNLRTLPSTKYPWYVPTRPKPLPEANVFEYRDALRHAIGQAQKYVYLEDPLMWSGEVMTWVRDAVRRCPDLRVILLTAGVDDPNDPPLPHPEYFCQAVNHALLAGLDDSERARISAYRRRGVVVHAKTVLVDDEWACIGSCNLAQRSFYTDIEHGIAFTGDIPSYREKLWSHHLGTTPAGALPAWLDAWPTAEPLDPIALPVDEVPFSARQRRRYQDFHDPDSREWQVRIL</sequence>
<accession>A0ABP4TF12</accession>
<evidence type="ECO:0000259" key="1">
    <source>
        <dbReference type="PROSITE" id="PS50035"/>
    </source>
</evidence>
<reference evidence="3" key="1">
    <citation type="journal article" date="2019" name="Int. J. Syst. Evol. Microbiol.">
        <title>The Global Catalogue of Microorganisms (GCM) 10K type strain sequencing project: providing services to taxonomists for standard genome sequencing and annotation.</title>
        <authorList>
            <consortium name="The Broad Institute Genomics Platform"/>
            <consortium name="The Broad Institute Genome Sequencing Center for Infectious Disease"/>
            <person name="Wu L."/>
            <person name="Ma J."/>
        </authorList>
    </citation>
    <scope>NUCLEOTIDE SEQUENCE [LARGE SCALE GENOMIC DNA]</scope>
    <source>
        <strain evidence="3">JCM 14307</strain>
    </source>
</reference>
<dbReference type="Pfam" id="PF13091">
    <property type="entry name" value="PLDc_2"/>
    <property type="match status" value="1"/>
</dbReference>
<dbReference type="Proteomes" id="UP001500280">
    <property type="component" value="Unassembled WGS sequence"/>
</dbReference>
<evidence type="ECO:0000313" key="2">
    <source>
        <dbReference type="EMBL" id="GAA1686904.1"/>
    </source>
</evidence>
<dbReference type="PROSITE" id="PS50035">
    <property type="entry name" value="PLD"/>
    <property type="match status" value="1"/>
</dbReference>
<dbReference type="EMBL" id="BAAANF010000011">
    <property type="protein sequence ID" value="GAA1686904.1"/>
    <property type="molecule type" value="Genomic_DNA"/>
</dbReference>
<feature type="domain" description="PLD phosphodiesterase" evidence="1">
    <location>
        <begin position="390"/>
        <end position="417"/>
    </location>
</feature>
<name>A0ABP4TF12_9ACTN</name>
<keyword evidence="3" id="KW-1185">Reference proteome</keyword>
<dbReference type="SUPFAM" id="SSF56024">
    <property type="entry name" value="Phospholipase D/nuclease"/>
    <property type="match status" value="2"/>
</dbReference>
<dbReference type="Gene3D" id="3.30.870.10">
    <property type="entry name" value="Endonuclease Chain A"/>
    <property type="match status" value="2"/>
</dbReference>
<evidence type="ECO:0000313" key="3">
    <source>
        <dbReference type="Proteomes" id="UP001500280"/>
    </source>
</evidence>
<dbReference type="InterPro" id="IPR025202">
    <property type="entry name" value="PLD-like_dom"/>
</dbReference>
<dbReference type="RefSeq" id="WP_344152273.1">
    <property type="nucleotide sequence ID" value="NZ_BAAANF010000011.1"/>
</dbReference>
<dbReference type="PANTHER" id="PTHR21248:SF22">
    <property type="entry name" value="PHOSPHOLIPASE D"/>
    <property type="match status" value="1"/>
</dbReference>
<dbReference type="PANTHER" id="PTHR21248">
    <property type="entry name" value="CARDIOLIPIN SYNTHASE"/>
    <property type="match status" value="1"/>
</dbReference>
<dbReference type="SMART" id="SM00155">
    <property type="entry name" value="PLDc"/>
    <property type="match status" value="2"/>
</dbReference>
<comment type="caution">
    <text evidence="2">The sequence shown here is derived from an EMBL/GenBank/DDBJ whole genome shotgun (WGS) entry which is preliminary data.</text>
</comment>
<dbReference type="InterPro" id="IPR001736">
    <property type="entry name" value="PLipase_D/transphosphatidylase"/>
</dbReference>